<dbReference type="EMBL" id="LN831776">
    <property type="protein sequence ID" value="CQR56430.1"/>
    <property type="molecule type" value="Genomic_DNA"/>
</dbReference>
<dbReference type="Proteomes" id="UP000033163">
    <property type="component" value="Chromosome I"/>
</dbReference>
<dbReference type="GO" id="GO:0003676">
    <property type="term" value="F:nucleic acid binding"/>
    <property type="evidence" value="ECO:0007669"/>
    <property type="project" value="InterPro"/>
</dbReference>
<dbReference type="InterPro" id="IPR001667">
    <property type="entry name" value="DDH_dom"/>
</dbReference>
<dbReference type="InterPro" id="IPR003156">
    <property type="entry name" value="DHHA1_dom"/>
</dbReference>
<accession>A0A0E4CXI7</accession>
<dbReference type="PANTHER" id="PTHR47618">
    <property type="entry name" value="BIFUNCTIONAL OLIGORIBONUCLEASE AND PAP PHOSPHATASE NRNA"/>
    <property type="match status" value="1"/>
</dbReference>
<dbReference type="KEGG" id="pri:PRIO_4027"/>
<dbReference type="STRING" id="483937.AMQ84_24975"/>
<evidence type="ECO:0000259" key="2">
    <source>
        <dbReference type="Pfam" id="PF02272"/>
    </source>
</evidence>
<dbReference type="InterPro" id="IPR051319">
    <property type="entry name" value="Oligoribo/pAp-PDE_c-di-AMP_PDE"/>
</dbReference>
<dbReference type="SUPFAM" id="SSF64182">
    <property type="entry name" value="DHH phosphoesterases"/>
    <property type="match status" value="1"/>
</dbReference>
<feature type="domain" description="DDH" evidence="1">
    <location>
        <begin position="22"/>
        <end position="162"/>
    </location>
</feature>
<evidence type="ECO:0000313" key="4">
    <source>
        <dbReference type="Proteomes" id="UP000033163"/>
    </source>
</evidence>
<reference evidence="4" key="1">
    <citation type="submission" date="2015-03" db="EMBL/GenBank/DDBJ databases">
        <authorList>
            <person name="Wibberg D."/>
        </authorList>
    </citation>
    <scope>NUCLEOTIDE SEQUENCE [LARGE SCALE GENOMIC DNA]</scope>
</reference>
<organism evidence="3 4">
    <name type="scientific">Paenibacillus riograndensis SBR5</name>
    <dbReference type="NCBI Taxonomy" id="1073571"/>
    <lineage>
        <taxon>Bacteria</taxon>
        <taxon>Bacillati</taxon>
        <taxon>Bacillota</taxon>
        <taxon>Bacilli</taxon>
        <taxon>Bacillales</taxon>
        <taxon>Paenibacillaceae</taxon>
        <taxon>Paenibacillus</taxon>
        <taxon>Paenibacillus sonchi group</taxon>
    </lineage>
</organism>
<evidence type="ECO:0000259" key="1">
    <source>
        <dbReference type="Pfam" id="PF01368"/>
    </source>
</evidence>
<dbReference type="RefSeq" id="WP_020434077.1">
    <property type="nucleotide sequence ID" value="NZ_AGBD01001877.1"/>
</dbReference>
<dbReference type="PATRIC" id="fig|1073571.4.peg.4308"/>
<dbReference type="Pfam" id="PF01368">
    <property type="entry name" value="DHH"/>
    <property type="match status" value="1"/>
</dbReference>
<name>A0A0E4CXI7_9BACL</name>
<dbReference type="InterPro" id="IPR038763">
    <property type="entry name" value="DHH_sf"/>
</dbReference>
<dbReference type="HOGENOM" id="CLU_039720_0_0_9"/>
<dbReference type="Gene3D" id="3.10.310.30">
    <property type="match status" value="1"/>
</dbReference>
<dbReference type="PANTHER" id="PTHR47618:SF1">
    <property type="entry name" value="BIFUNCTIONAL OLIGORIBONUCLEASE AND PAP PHOSPHATASE NRNA"/>
    <property type="match status" value="1"/>
</dbReference>
<dbReference type="Gene3D" id="3.90.1640.10">
    <property type="entry name" value="inorganic pyrophosphatase (n-terminal core)"/>
    <property type="match status" value="1"/>
</dbReference>
<proteinExistence type="predicted"/>
<dbReference type="Pfam" id="PF02272">
    <property type="entry name" value="DHHA1"/>
    <property type="match status" value="1"/>
</dbReference>
<gene>
    <name evidence="3" type="ORF">PRIO_4027</name>
</gene>
<protein>
    <submittedName>
        <fullName evidence="3">Phosphoesterase recj domain protein</fullName>
    </submittedName>
</protein>
<sequence length="325" mass="35605">MQSYEQSLQQTRKFLLEHDDYLVVSHIQPDGDAVSSTLAVGWLLSCLGKKYTMLNEGPIPQRMEYLWHAGEIANLAEGDLAREYSRVICVDCADFQRVGLTQRHFASDALIVNIDHHPTNNGYGSVNLIKPDAAATAEILFDLLKTFEVEWDIDIATALYTGLLTDTGGFRYSNTSPKVMAAVSELLELGVNGPMLAETLLEEMTLGQVKVLNRALSTLQLSPEGDIAWVSITPQDMLDCEAANEDLEGIVNYPRNIRGVEVGILFKVIHERAVKASFRSAGKVDVAALAQVFGGGGHTRAAGARIDATLEDAIPLVLQEVRRHL</sequence>
<evidence type="ECO:0000313" key="3">
    <source>
        <dbReference type="EMBL" id="CQR56430.1"/>
    </source>
</evidence>
<feature type="domain" description="DHHA1" evidence="2">
    <location>
        <begin position="242"/>
        <end position="322"/>
    </location>
</feature>
<dbReference type="AlphaFoldDB" id="A0A0E4CXI7"/>